<dbReference type="InterPro" id="IPR004633">
    <property type="entry name" value="NaPi_cotrn-rel/YqeW-like"/>
</dbReference>
<feature type="transmembrane region" description="Helical" evidence="6">
    <location>
        <begin position="78"/>
        <end position="99"/>
    </location>
</feature>
<dbReference type="NCBIfam" id="TIGR00704">
    <property type="entry name" value="NaPi_cotrn_rel"/>
    <property type="match status" value="1"/>
</dbReference>
<feature type="transmembrane region" description="Helical" evidence="6">
    <location>
        <begin position="47"/>
        <end position="71"/>
    </location>
</feature>
<keyword evidence="9" id="KW-1185">Reference proteome</keyword>
<comment type="caution">
    <text evidence="8">The sequence shown here is derived from an EMBL/GenBank/DDBJ whole genome shotgun (WGS) entry which is preliminary data.</text>
</comment>
<feature type="domain" description="PhoU" evidence="7">
    <location>
        <begin position="338"/>
        <end position="425"/>
    </location>
</feature>
<organism evidence="8 9">
    <name type="scientific">Alloalcanivorax profundimaris</name>
    <dbReference type="NCBI Taxonomy" id="2735259"/>
    <lineage>
        <taxon>Bacteria</taxon>
        <taxon>Pseudomonadati</taxon>
        <taxon>Pseudomonadota</taxon>
        <taxon>Gammaproteobacteria</taxon>
        <taxon>Oceanospirillales</taxon>
        <taxon>Alcanivoracaceae</taxon>
        <taxon>Alloalcanivorax</taxon>
    </lineage>
</organism>
<keyword evidence="5 6" id="KW-0472">Membrane</keyword>
<reference evidence="8 9" key="1">
    <citation type="submission" date="2012-09" db="EMBL/GenBank/DDBJ databases">
        <title>Genome Sequence of alkane-degrading Bacterium Alcanivorax sp. 521-1.</title>
        <authorList>
            <person name="Lai Q."/>
            <person name="Shao Z."/>
        </authorList>
    </citation>
    <scope>NUCLEOTIDE SEQUENCE [LARGE SCALE GENOMIC DNA]</scope>
    <source>
        <strain evidence="8 9">521-1</strain>
    </source>
</reference>
<evidence type="ECO:0000256" key="2">
    <source>
        <dbReference type="ARBA" id="ARBA00022475"/>
    </source>
</evidence>
<gene>
    <name evidence="8" type="ORF">Y5W_02955</name>
</gene>
<name>A0ABS0AU46_9GAMM</name>
<protein>
    <submittedName>
        <fullName evidence="8">Na/Pi cotransporter family protein</fullName>
    </submittedName>
</protein>
<dbReference type="EMBL" id="ARXX01000053">
    <property type="protein sequence ID" value="MBF5057661.1"/>
    <property type="molecule type" value="Genomic_DNA"/>
</dbReference>
<dbReference type="Pfam" id="PF01895">
    <property type="entry name" value="PhoU"/>
    <property type="match status" value="1"/>
</dbReference>
<dbReference type="Pfam" id="PF02690">
    <property type="entry name" value="Na_Pi_cotrans"/>
    <property type="match status" value="2"/>
</dbReference>
<feature type="transmembrane region" description="Helical" evidence="6">
    <location>
        <begin position="174"/>
        <end position="195"/>
    </location>
</feature>
<feature type="transmembrane region" description="Helical" evidence="6">
    <location>
        <begin position="202"/>
        <end position="225"/>
    </location>
</feature>
<dbReference type="InterPro" id="IPR003841">
    <property type="entry name" value="Na/Pi_transpt"/>
</dbReference>
<keyword evidence="2" id="KW-1003">Cell membrane</keyword>
<dbReference type="InterPro" id="IPR038078">
    <property type="entry name" value="PhoU-like_sf"/>
</dbReference>
<evidence type="ECO:0000313" key="8">
    <source>
        <dbReference type="EMBL" id="MBF5057661.1"/>
    </source>
</evidence>
<feature type="transmembrane region" description="Helical" evidence="6">
    <location>
        <begin position="237"/>
        <end position="260"/>
    </location>
</feature>
<dbReference type="RefSeq" id="WP_194865834.1">
    <property type="nucleotide sequence ID" value="NZ_ARXX01000053.1"/>
</dbReference>
<keyword evidence="4 6" id="KW-1133">Transmembrane helix</keyword>
<evidence type="ECO:0000313" key="9">
    <source>
        <dbReference type="Proteomes" id="UP000662703"/>
    </source>
</evidence>
<evidence type="ECO:0000256" key="6">
    <source>
        <dbReference type="SAM" id="Phobius"/>
    </source>
</evidence>
<dbReference type="SUPFAM" id="SSF109755">
    <property type="entry name" value="PhoU-like"/>
    <property type="match status" value="1"/>
</dbReference>
<evidence type="ECO:0000259" key="7">
    <source>
        <dbReference type="Pfam" id="PF01895"/>
    </source>
</evidence>
<dbReference type="Proteomes" id="UP000662703">
    <property type="component" value="Unassembled WGS sequence"/>
</dbReference>
<dbReference type="Gene3D" id="1.20.58.220">
    <property type="entry name" value="Phosphate transport system protein phou homolog 2, domain 2"/>
    <property type="match status" value="1"/>
</dbReference>
<dbReference type="PANTHER" id="PTHR10010">
    <property type="entry name" value="SOLUTE CARRIER FAMILY 34 SODIUM PHOSPHATE , MEMBER 2-RELATED"/>
    <property type="match status" value="1"/>
</dbReference>
<dbReference type="PANTHER" id="PTHR10010:SF39">
    <property type="entry name" value="PHOU DOMAIN-CONTAINING PROTEIN"/>
    <property type="match status" value="1"/>
</dbReference>
<feature type="transmembrane region" description="Helical" evidence="6">
    <location>
        <begin position="132"/>
        <end position="154"/>
    </location>
</feature>
<dbReference type="NCBIfam" id="NF037997">
    <property type="entry name" value="Na_Pi_symport"/>
    <property type="match status" value="1"/>
</dbReference>
<dbReference type="InterPro" id="IPR026022">
    <property type="entry name" value="PhoU_dom"/>
</dbReference>
<accession>A0ABS0AU46</accession>
<keyword evidence="3 6" id="KW-0812">Transmembrane</keyword>
<feature type="transmembrane region" description="Helical" evidence="6">
    <location>
        <begin position="105"/>
        <end position="120"/>
    </location>
</feature>
<evidence type="ECO:0000256" key="1">
    <source>
        <dbReference type="ARBA" id="ARBA00004651"/>
    </source>
</evidence>
<evidence type="ECO:0000256" key="5">
    <source>
        <dbReference type="ARBA" id="ARBA00023136"/>
    </source>
</evidence>
<comment type="subcellular location">
    <subcellularLocation>
        <location evidence="1">Cell membrane</location>
        <topology evidence="1">Multi-pass membrane protein</topology>
    </subcellularLocation>
</comment>
<proteinExistence type="predicted"/>
<evidence type="ECO:0000256" key="3">
    <source>
        <dbReference type="ARBA" id="ARBA00022692"/>
    </source>
</evidence>
<sequence length="550" mass="59896">MMTLLHLVSAVALLVWGTHIVRTGVLRVYGARLRRWLGGRLNRPLAFAAGTGVTALVQSSNATALLASGFVADRLMPLATALAILLGADLGTALMARVLTLDLSWLWPLLVIAGVPLFLSRKQSRAGQLGRVALGLGLILLALELIIDAMAPITEARGVRVMFESLTGDLMLDALVGALFAMLTWSSLAAVLLTATLAAAGVLPLPVALALVVGANVGSGLLALINTSLHNTAGRRVALGNLLFKLLGLALVLPAVSWLADWLATLPFDDQDRVIGFHVAYNGARCLLMLPFTGPMARLATRLMPDHGGADDTPRPRHLDPAALDRPPLALANATREVLRMGDIVEGMLAAILEALRNERAGSARDLGDQDDELDELYTGIKLYLARVSREQLSDPDQRRWSQVMEMSINLEQAGDQIEHMMEKVRDRKTARRRSFSDSGLQELIDLHGRLHDNLRLGLSVFLSDDPESARQLLIEKDRFRDRQRQLSHAHLERLHRRVVQSIETSSLHLELIGDMKRLNSLFCAVAFSTVEQEDGDGPGLSTLSRKSRP</sequence>
<evidence type="ECO:0000256" key="4">
    <source>
        <dbReference type="ARBA" id="ARBA00022989"/>
    </source>
</evidence>